<evidence type="ECO:0000256" key="6">
    <source>
        <dbReference type="ARBA" id="ARBA00022857"/>
    </source>
</evidence>
<reference evidence="13 14" key="1">
    <citation type="submission" date="2024-02" db="EMBL/GenBank/DDBJ databases">
        <title>Marinospirillum sp. MEB 164 isolated from Lonar lake sediment.</title>
        <authorList>
            <person name="Joshi A."/>
            <person name="Thite S."/>
        </authorList>
    </citation>
    <scope>NUCLEOTIDE SEQUENCE [LARGE SCALE GENOMIC DNA]</scope>
    <source>
        <strain evidence="13 14">MEB164</strain>
    </source>
</reference>
<dbReference type="NCBIfam" id="TIGR00745">
    <property type="entry name" value="apbA_panE"/>
    <property type="match status" value="1"/>
</dbReference>
<sequence>MSEAAVFVLGAGSLGLLYASKLAKAGRPVTLLVKPNQAQALSLGVSLKASDASLPKRVFVRLISQPYADLSIERLIIATKAGQVLSALEPWKPHLSADAQILMLQNGLGSQAQVADQLLPTQTLLAASVTEGAYKETSTCVVHAARGETLLGRWSGPDQQAEKTWESRLTIAGLQARVVDAIRPVLWHKLAVNAVINPLTGLHRVANGALASREFQPQVQALCGELQQVFKRLGIPEPEGGLLGRVEQVIYATAQNFSSMYQDLQAGRQTEIDFITGSLLKAAKPLKLELAHHQQLYEQVKQAERHSPSV</sequence>
<name>A0ABW8PYP2_9GAMM</name>
<dbReference type="InterPro" id="IPR003710">
    <property type="entry name" value="ApbA"/>
</dbReference>
<proteinExistence type="inferred from homology"/>
<dbReference type="PANTHER" id="PTHR43765:SF2">
    <property type="entry name" value="2-DEHYDROPANTOATE 2-REDUCTASE"/>
    <property type="match status" value="1"/>
</dbReference>
<feature type="domain" description="Ketopantoate reductase N-terminal" evidence="11">
    <location>
        <begin position="6"/>
        <end position="155"/>
    </location>
</feature>
<dbReference type="PANTHER" id="PTHR43765">
    <property type="entry name" value="2-DEHYDROPANTOATE 2-REDUCTASE-RELATED"/>
    <property type="match status" value="1"/>
</dbReference>
<evidence type="ECO:0000256" key="5">
    <source>
        <dbReference type="ARBA" id="ARBA00022655"/>
    </source>
</evidence>
<keyword evidence="7 10" id="KW-0560">Oxidoreductase</keyword>
<keyword evidence="5 10" id="KW-0566">Pantothenate biosynthesis</keyword>
<dbReference type="Gene3D" id="1.10.1040.10">
    <property type="entry name" value="N-(1-d-carboxylethyl)-l-norvaline Dehydrogenase, domain 2"/>
    <property type="match status" value="1"/>
</dbReference>
<dbReference type="Gene3D" id="3.40.50.720">
    <property type="entry name" value="NAD(P)-binding Rossmann-like Domain"/>
    <property type="match status" value="1"/>
</dbReference>
<dbReference type="InterPro" id="IPR013328">
    <property type="entry name" value="6PGD_dom2"/>
</dbReference>
<evidence type="ECO:0000313" key="13">
    <source>
        <dbReference type="EMBL" id="MFK7161106.1"/>
    </source>
</evidence>
<dbReference type="EMBL" id="JBANFI010000004">
    <property type="protein sequence ID" value="MFK7161106.1"/>
    <property type="molecule type" value="Genomic_DNA"/>
</dbReference>
<keyword evidence="14" id="KW-1185">Reference proteome</keyword>
<comment type="caution">
    <text evidence="13">The sequence shown here is derived from an EMBL/GenBank/DDBJ whole genome shotgun (WGS) entry which is preliminary data.</text>
</comment>
<evidence type="ECO:0000313" key="14">
    <source>
        <dbReference type="Proteomes" id="UP001621714"/>
    </source>
</evidence>
<evidence type="ECO:0000256" key="3">
    <source>
        <dbReference type="ARBA" id="ARBA00013014"/>
    </source>
</evidence>
<evidence type="ECO:0000256" key="7">
    <source>
        <dbReference type="ARBA" id="ARBA00023002"/>
    </source>
</evidence>
<accession>A0ABW8PYP2</accession>
<dbReference type="RefSeq" id="WP_405339461.1">
    <property type="nucleotide sequence ID" value="NZ_JBANFI010000004.1"/>
</dbReference>
<dbReference type="Pfam" id="PF08546">
    <property type="entry name" value="ApbA_C"/>
    <property type="match status" value="1"/>
</dbReference>
<evidence type="ECO:0000256" key="10">
    <source>
        <dbReference type="RuleBase" id="RU362068"/>
    </source>
</evidence>
<dbReference type="Proteomes" id="UP001621714">
    <property type="component" value="Unassembled WGS sequence"/>
</dbReference>
<evidence type="ECO:0000256" key="1">
    <source>
        <dbReference type="ARBA" id="ARBA00004994"/>
    </source>
</evidence>
<dbReference type="SUPFAM" id="SSF48179">
    <property type="entry name" value="6-phosphogluconate dehydrogenase C-terminal domain-like"/>
    <property type="match status" value="1"/>
</dbReference>
<dbReference type="InterPro" id="IPR008927">
    <property type="entry name" value="6-PGluconate_DH-like_C_sf"/>
</dbReference>
<dbReference type="InterPro" id="IPR050838">
    <property type="entry name" value="Ketopantoate_reductase"/>
</dbReference>
<evidence type="ECO:0000256" key="2">
    <source>
        <dbReference type="ARBA" id="ARBA00007870"/>
    </source>
</evidence>
<dbReference type="SUPFAM" id="SSF51735">
    <property type="entry name" value="NAD(P)-binding Rossmann-fold domains"/>
    <property type="match status" value="1"/>
</dbReference>
<evidence type="ECO:0000259" key="12">
    <source>
        <dbReference type="Pfam" id="PF08546"/>
    </source>
</evidence>
<comment type="function">
    <text evidence="10">Catalyzes the NADPH-dependent reduction of ketopantoate into pantoic acid.</text>
</comment>
<dbReference type="InterPro" id="IPR013752">
    <property type="entry name" value="KPA_reductase"/>
</dbReference>
<comment type="similarity">
    <text evidence="2 10">Belongs to the ketopantoate reductase family.</text>
</comment>
<gene>
    <name evidence="13" type="ORF">V6U78_08665</name>
</gene>
<comment type="pathway">
    <text evidence="1 10">Cofactor biosynthesis; (R)-pantothenate biosynthesis; (R)-pantoate from 3-methyl-2-oxobutanoate: step 2/2.</text>
</comment>
<dbReference type="InterPro" id="IPR036291">
    <property type="entry name" value="NAD(P)-bd_dom_sf"/>
</dbReference>
<organism evidence="13 14">
    <name type="scientific">Marinospirillum alkalitolerans</name>
    <dbReference type="NCBI Taxonomy" id="3123374"/>
    <lineage>
        <taxon>Bacteria</taxon>
        <taxon>Pseudomonadati</taxon>
        <taxon>Pseudomonadota</taxon>
        <taxon>Gammaproteobacteria</taxon>
        <taxon>Oceanospirillales</taxon>
        <taxon>Oceanospirillaceae</taxon>
        <taxon>Marinospirillum</taxon>
    </lineage>
</organism>
<evidence type="ECO:0000259" key="11">
    <source>
        <dbReference type="Pfam" id="PF02558"/>
    </source>
</evidence>
<dbReference type="Pfam" id="PF02558">
    <property type="entry name" value="ApbA"/>
    <property type="match status" value="1"/>
</dbReference>
<dbReference type="GO" id="GO:0008677">
    <property type="term" value="F:2-dehydropantoate 2-reductase activity"/>
    <property type="evidence" value="ECO:0007669"/>
    <property type="project" value="UniProtKB-EC"/>
</dbReference>
<comment type="catalytic activity">
    <reaction evidence="9 10">
        <text>(R)-pantoate + NADP(+) = 2-dehydropantoate + NADPH + H(+)</text>
        <dbReference type="Rhea" id="RHEA:16233"/>
        <dbReference type="ChEBI" id="CHEBI:11561"/>
        <dbReference type="ChEBI" id="CHEBI:15378"/>
        <dbReference type="ChEBI" id="CHEBI:15980"/>
        <dbReference type="ChEBI" id="CHEBI:57783"/>
        <dbReference type="ChEBI" id="CHEBI:58349"/>
        <dbReference type="EC" id="1.1.1.169"/>
    </reaction>
</comment>
<keyword evidence="6 10" id="KW-0521">NADP</keyword>
<evidence type="ECO:0000256" key="9">
    <source>
        <dbReference type="ARBA" id="ARBA00048793"/>
    </source>
</evidence>
<evidence type="ECO:0000256" key="8">
    <source>
        <dbReference type="ARBA" id="ARBA00032024"/>
    </source>
</evidence>
<feature type="domain" description="Ketopantoate reductase C-terminal" evidence="12">
    <location>
        <begin position="182"/>
        <end position="303"/>
    </location>
</feature>
<protein>
    <recommendedName>
        <fullName evidence="4 10">2-dehydropantoate 2-reductase</fullName>
        <ecNumber evidence="3 10">1.1.1.169</ecNumber>
    </recommendedName>
    <alternativeName>
        <fullName evidence="8 10">Ketopantoate reductase</fullName>
    </alternativeName>
</protein>
<dbReference type="EC" id="1.1.1.169" evidence="3 10"/>
<evidence type="ECO:0000256" key="4">
    <source>
        <dbReference type="ARBA" id="ARBA00019465"/>
    </source>
</evidence>
<dbReference type="InterPro" id="IPR013332">
    <property type="entry name" value="KPR_N"/>
</dbReference>